<dbReference type="InterPro" id="IPR036397">
    <property type="entry name" value="RNaseH_sf"/>
</dbReference>
<dbReference type="PROSITE" id="PS50994">
    <property type="entry name" value="INTEGRASE"/>
    <property type="match status" value="1"/>
</dbReference>
<dbReference type="Pfam" id="PF13683">
    <property type="entry name" value="rve_3"/>
    <property type="match status" value="1"/>
</dbReference>
<protein>
    <recommendedName>
        <fullName evidence="2">Integrase catalytic domain-containing protein</fullName>
    </recommendedName>
</protein>
<dbReference type="Gene3D" id="3.30.420.10">
    <property type="entry name" value="Ribonuclease H-like superfamily/Ribonuclease H"/>
    <property type="match status" value="1"/>
</dbReference>
<gene>
    <name evidence="3" type="ORF">FD22_GL002245</name>
</gene>
<dbReference type="EMBL" id="AZCN01000072">
    <property type="protein sequence ID" value="KRK14637.1"/>
    <property type="molecule type" value="Genomic_DNA"/>
</dbReference>
<feature type="domain" description="Integrase catalytic" evidence="2">
    <location>
        <begin position="1"/>
        <end position="111"/>
    </location>
</feature>
<sequence length="111" mass="13231">MFQRAFDRVGDVHPLIHTDRGSAYTSGAFNNFLGRYDVIRSMSRPGTPYDNAPMERWWNEFKLRWMERHPMPKTLQELEKLVEEGIEYFNHHNRSAQRNGLTPDEYWNEAA</sequence>
<dbReference type="InterPro" id="IPR012337">
    <property type="entry name" value="RNaseH-like_sf"/>
</dbReference>
<dbReference type="AlphaFoldDB" id="A0A0R1EYM6"/>
<dbReference type="InterPro" id="IPR050900">
    <property type="entry name" value="Transposase_IS3/IS150/IS904"/>
</dbReference>
<evidence type="ECO:0000259" key="2">
    <source>
        <dbReference type="PROSITE" id="PS50994"/>
    </source>
</evidence>
<evidence type="ECO:0000256" key="1">
    <source>
        <dbReference type="SAM" id="MobiDB-lite"/>
    </source>
</evidence>
<dbReference type="GO" id="GO:0003676">
    <property type="term" value="F:nucleic acid binding"/>
    <property type="evidence" value="ECO:0007669"/>
    <property type="project" value="InterPro"/>
</dbReference>
<proteinExistence type="predicted"/>
<dbReference type="PANTHER" id="PTHR46889">
    <property type="entry name" value="TRANSPOSASE INSF FOR INSERTION SEQUENCE IS3B-RELATED"/>
    <property type="match status" value="1"/>
</dbReference>
<dbReference type="InterPro" id="IPR001584">
    <property type="entry name" value="Integrase_cat-core"/>
</dbReference>
<evidence type="ECO:0000313" key="4">
    <source>
        <dbReference type="Proteomes" id="UP000051181"/>
    </source>
</evidence>
<feature type="region of interest" description="Disordered" evidence="1">
    <location>
        <begin position="92"/>
        <end position="111"/>
    </location>
</feature>
<dbReference type="PANTHER" id="PTHR46889:SF4">
    <property type="entry name" value="TRANSPOSASE INSO FOR INSERTION SEQUENCE ELEMENT IS911B-RELATED"/>
    <property type="match status" value="1"/>
</dbReference>
<evidence type="ECO:0000313" key="3">
    <source>
        <dbReference type="EMBL" id="KRK14637.1"/>
    </source>
</evidence>
<name>A0A0R1EYM6_9LACO</name>
<organism evidence="3 4">
    <name type="scientific">Loigolactobacillus coryniformis subsp. coryniformis KCTC 3167 = DSM 20001</name>
    <dbReference type="NCBI Taxonomy" id="913848"/>
    <lineage>
        <taxon>Bacteria</taxon>
        <taxon>Bacillati</taxon>
        <taxon>Bacillota</taxon>
        <taxon>Bacilli</taxon>
        <taxon>Lactobacillales</taxon>
        <taxon>Lactobacillaceae</taxon>
        <taxon>Loigolactobacillus</taxon>
    </lineage>
</organism>
<comment type="caution">
    <text evidence="3">The sequence shown here is derived from an EMBL/GenBank/DDBJ whole genome shotgun (WGS) entry which is preliminary data.</text>
</comment>
<dbReference type="GO" id="GO:0015074">
    <property type="term" value="P:DNA integration"/>
    <property type="evidence" value="ECO:0007669"/>
    <property type="project" value="InterPro"/>
</dbReference>
<dbReference type="SUPFAM" id="SSF53098">
    <property type="entry name" value="Ribonuclease H-like"/>
    <property type="match status" value="1"/>
</dbReference>
<dbReference type="Proteomes" id="UP000051181">
    <property type="component" value="Unassembled WGS sequence"/>
</dbReference>
<reference evidence="3 4" key="1">
    <citation type="journal article" date="2015" name="Genome Announc.">
        <title>Expanding the biotechnology potential of lactobacilli through comparative genomics of 213 strains and associated genera.</title>
        <authorList>
            <person name="Sun Z."/>
            <person name="Harris H.M."/>
            <person name="McCann A."/>
            <person name="Guo C."/>
            <person name="Argimon S."/>
            <person name="Zhang W."/>
            <person name="Yang X."/>
            <person name="Jeffery I.B."/>
            <person name="Cooney J.C."/>
            <person name="Kagawa T.F."/>
            <person name="Liu W."/>
            <person name="Song Y."/>
            <person name="Salvetti E."/>
            <person name="Wrobel A."/>
            <person name="Rasinkangas P."/>
            <person name="Parkhill J."/>
            <person name="Rea M.C."/>
            <person name="O'Sullivan O."/>
            <person name="Ritari J."/>
            <person name="Douillard F.P."/>
            <person name="Paul Ross R."/>
            <person name="Yang R."/>
            <person name="Briner A.E."/>
            <person name="Felis G.E."/>
            <person name="de Vos W.M."/>
            <person name="Barrangou R."/>
            <person name="Klaenhammer T.R."/>
            <person name="Caufield P.W."/>
            <person name="Cui Y."/>
            <person name="Zhang H."/>
            <person name="O'Toole P.W."/>
        </authorList>
    </citation>
    <scope>NUCLEOTIDE SEQUENCE [LARGE SCALE GENOMIC DNA]</scope>
    <source>
        <strain evidence="3 4">DSM 20001</strain>
    </source>
</reference>
<dbReference type="PATRIC" id="fig|913848.6.peg.2291"/>
<accession>A0A0R1EYM6</accession>